<dbReference type="KEGG" id="gtt:GUITHDRAFT_118063"/>
<reference evidence="6" key="3">
    <citation type="submission" date="2015-06" db="UniProtKB">
        <authorList>
            <consortium name="EnsemblProtists"/>
        </authorList>
    </citation>
    <scope>IDENTIFICATION</scope>
</reference>
<dbReference type="Gene3D" id="1.10.238.10">
    <property type="entry name" value="EF-hand"/>
    <property type="match status" value="1"/>
</dbReference>
<keyword evidence="3" id="KW-1133">Transmembrane helix</keyword>
<accession>L1II86</accession>
<dbReference type="HOGENOM" id="CLU_488743_0_0_1"/>
<dbReference type="Proteomes" id="UP000011087">
    <property type="component" value="Unassembled WGS sequence"/>
</dbReference>
<sequence length="656" mass="72844">MEKGSAGIEGDAHIVLTFADVAMLVKTPHLPRLGLPLLLIATSVALERRPLRAAFLSCSVGHGGLSRKPSHRVQLRACAASLDGPEDKRPRALVREARLALIQAELAERRAMELKGRQGMDLLPDLEGWIRVKLLWRRMGNALYRTWIRVFMEVASSDPLRLYKSSPFMDERERKRLIDEAFNQLELHAGSVDRRSLTDVVARAWGKLPASSVVDKLMEECDANQDGRIDREEFEDAVRALLDYSDAKGMQVLLRQRAVEERAAILEALKQVKLEGGGAQTAKDLDNLRLDGRIKLWNSASVVLDNTTNERVKAETNIANLEEQLGLRPSLFTRFRYVGVRYLGIIGFLLLVMANHAKATLAGSIAQALGAFSCLVYLVFVIFARQIDRLLQRIKVHMAPDGSGRDRWARREAGRLLAAYVHGVPIAAVARPHPGLREVAVYPRREGEWDMQELQRSISVDGYMSAGLSKSQLHKQAAIQMTGLMAEAMKHGNAIEGFRYLAVLERLVLFSQRPLSREDRQALLRWGVVHGHRLLKQHAAAFEGMVKSFQQGDELHQVVGELETAGGVSYERHLKMLEAEDETPQGGTRSPSAGSQIEAAAAAAEEEEVDYSQVFIPSCSTSMTAAQALDTSMKRSLERLDDAIATRSKTEASDKS</sequence>
<protein>
    <recommendedName>
        <fullName evidence="4">EF-hand domain-containing protein</fullName>
    </recommendedName>
</protein>
<evidence type="ECO:0000256" key="3">
    <source>
        <dbReference type="SAM" id="Phobius"/>
    </source>
</evidence>
<dbReference type="EMBL" id="JH993084">
    <property type="protein sequence ID" value="EKX35787.1"/>
    <property type="molecule type" value="Genomic_DNA"/>
</dbReference>
<dbReference type="InterPro" id="IPR018247">
    <property type="entry name" value="EF_Hand_1_Ca_BS"/>
</dbReference>
<keyword evidence="1" id="KW-0106">Calcium</keyword>
<feature type="compositionally biased region" description="Polar residues" evidence="2">
    <location>
        <begin position="585"/>
        <end position="595"/>
    </location>
</feature>
<feature type="region of interest" description="Disordered" evidence="2">
    <location>
        <begin position="580"/>
        <end position="603"/>
    </location>
</feature>
<reference evidence="5 7" key="1">
    <citation type="journal article" date="2012" name="Nature">
        <title>Algal genomes reveal evolutionary mosaicism and the fate of nucleomorphs.</title>
        <authorList>
            <consortium name="DOE Joint Genome Institute"/>
            <person name="Curtis B.A."/>
            <person name="Tanifuji G."/>
            <person name="Burki F."/>
            <person name="Gruber A."/>
            <person name="Irimia M."/>
            <person name="Maruyama S."/>
            <person name="Arias M.C."/>
            <person name="Ball S.G."/>
            <person name="Gile G.H."/>
            <person name="Hirakawa Y."/>
            <person name="Hopkins J.F."/>
            <person name="Kuo A."/>
            <person name="Rensing S.A."/>
            <person name="Schmutz J."/>
            <person name="Symeonidi A."/>
            <person name="Elias M."/>
            <person name="Eveleigh R.J."/>
            <person name="Herman E.K."/>
            <person name="Klute M.J."/>
            <person name="Nakayama T."/>
            <person name="Obornik M."/>
            <person name="Reyes-Prieto A."/>
            <person name="Armbrust E.V."/>
            <person name="Aves S.J."/>
            <person name="Beiko R.G."/>
            <person name="Coutinho P."/>
            <person name="Dacks J.B."/>
            <person name="Durnford D.G."/>
            <person name="Fast N.M."/>
            <person name="Green B.R."/>
            <person name="Grisdale C.J."/>
            <person name="Hempel F."/>
            <person name="Henrissat B."/>
            <person name="Hoppner M.P."/>
            <person name="Ishida K."/>
            <person name="Kim E."/>
            <person name="Koreny L."/>
            <person name="Kroth P.G."/>
            <person name="Liu Y."/>
            <person name="Malik S.B."/>
            <person name="Maier U.G."/>
            <person name="McRose D."/>
            <person name="Mock T."/>
            <person name="Neilson J.A."/>
            <person name="Onodera N.T."/>
            <person name="Poole A.M."/>
            <person name="Pritham E.J."/>
            <person name="Richards T.A."/>
            <person name="Rocap G."/>
            <person name="Roy S.W."/>
            <person name="Sarai C."/>
            <person name="Schaack S."/>
            <person name="Shirato S."/>
            <person name="Slamovits C.H."/>
            <person name="Spencer D.F."/>
            <person name="Suzuki S."/>
            <person name="Worden A.Z."/>
            <person name="Zauner S."/>
            <person name="Barry K."/>
            <person name="Bell C."/>
            <person name="Bharti A.K."/>
            <person name="Crow J.A."/>
            <person name="Grimwood J."/>
            <person name="Kramer R."/>
            <person name="Lindquist E."/>
            <person name="Lucas S."/>
            <person name="Salamov A."/>
            <person name="McFadden G.I."/>
            <person name="Lane C.E."/>
            <person name="Keeling P.J."/>
            <person name="Gray M.W."/>
            <person name="Grigoriev I.V."/>
            <person name="Archibald J.M."/>
        </authorList>
    </citation>
    <scope>NUCLEOTIDE SEQUENCE</scope>
    <source>
        <strain evidence="5 7">CCMP2712</strain>
    </source>
</reference>
<dbReference type="EnsemblProtists" id="EKX35787">
    <property type="protein sequence ID" value="EKX35787"/>
    <property type="gene ID" value="GUITHDRAFT_118063"/>
</dbReference>
<gene>
    <name evidence="5" type="ORF">GUITHDRAFT_118063</name>
</gene>
<dbReference type="InterPro" id="IPR011992">
    <property type="entry name" value="EF-hand-dom_pair"/>
</dbReference>
<dbReference type="PaxDb" id="55529-EKX35787"/>
<dbReference type="OrthoDB" id="47513at2759"/>
<evidence type="ECO:0000313" key="6">
    <source>
        <dbReference type="EnsemblProtists" id="EKX35787"/>
    </source>
</evidence>
<keyword evidence="3" id="KW-0812">Transmembrane</keyword>
<dbReference type="PANTHER" id="PTHR33471:SF7">
    <property type="entry name" value="ATP-DEPENDENT ZINC METALLOPROTEASE-RELATED"/>
    <property type="match status" value="1"/>
</dbReference>
<dbReference type="InterPro" id="IPR002048">
    <property type="entry name" value="EF_hand_dom"/>
</dbReference>
<evidence type="ECO:0000313" key="7">
    <source>
        <dbReference type="Proteomes" id="UP000011087"/>
    </source>
</evidence>
<dbReference type="SUPFAM" id="SSF47473">
    <property type="entry name" value="EF-hand"/>
    <property type="match status" value="1"/>
</dbReference>
<feature type="transmembrane region" description="Helical" evidence="3">
    <location>
        <begin position="365"/>
        <end position="384"/>
    </location>
</feature>
<evidence type="ECO:0000256" key="2">
    <source>
        <dbReference type="SAM" id="MobiDB-lite"/>
    </source>
</evidence>
<dbReference type="SMART" id="SM00054">
    <property type="entry name" value="EFh"/>
    <property type="match status" value="1"/>
</dbReference>
<dbReference type="AlphaFoldDB" id="L1II86"/>
<dbReference type="GeneID" id="17292539"/>
<dbReference type="RefSeq" id="XP_005822767.1">
    <property type="nucleotide sequence ID" value="XM_005822710.1"/>
</dbReference>
<reference evidence="7" key="2">
    <citation type="submission" date="2012-11" db="EMBL/GenBank/DDBJ databases">
        <authorList>
            <person name="Kuo A."/>
            <person name="Curtis B.A."/>
            <person name="Tanifuji G."/>
            <person name="Burki F."/>
            <person name="Gruber A."/>
            <person name="Irimia M."/>
            <person name="Maruyama S."/>
            <person name="Arias M.C."/>
            <person name="Ball S.G."/>
            <person name="Gile G.H."/>
            <person name="Hirakawa Y."/>
            <person name="Hopkins J.F."/>
            <person name="Rensing S.A."/>
            <person name="Schmutz J."/>
            <person name="Symeonidi A."/>
            <person name="Elias M."/>
            <person name="Eveleigh R.J."/>
            <person name="Herman E.K."/>
            <person name="Klute M.J."/>
            <person name="Nakayama T."/>
            <person name="Obornik M."/>
            <person name="Reyes-Prieto A."/>
            <person name="Armbrust E.V."/>
            <person name="Aves S.J."/>
            <person name="Beiko R.G."/>
            <person name="Coutinho P."/>
            <person name="Dacks J.B."/>
            <person name="Durnford D.G."/>
            <person name="Fast N.M."/>
            <person name="Green B.R."/>
            <person name="Grisdale C."/>
            <person name="Hempe F."/>
            <person name="Henrissat B."/>
            <person name="Hoppner M.P."/>
            <person name="Ishida K.-I."/>
            <person name="Kim E."/>
            <person name="Koreny L."/>
            <person name="Kroth P.G."/>
            <person name="Liu Y."/>
            <person name="Malik S.-B."/>
            <person name="Maier U.G."/>
            <person name="McRose D."/>
            <person name="Mock T."/>
            <person name="Neilson J.A."/>
            <person name="Onodera N.T."/>
            <person name="Poole A.M."/>
            <person name="Pritham E.J."/>
            <person name="Richards T.A."/>
            <person name="Rocap G."/>
            <person name="Roy S.W."/>
            <person name="Sarai C."/>
            <person name="Schaack S."/>
            <person name="Shirato S."/>
            <person name="Slamovits C.H."/>
            <person name="Spencer D.F."/>
            <person name="Suzuki S."/>
            <person name="Worden A.Z."/>
            <person name="Zauner S."/>
            <person name="Barry K."/>
            <person name="Bell C."/>
            <person name="Bharti A.K."/>
            <person name="Crow J.A."/>
            <person name="Grimwood J."/>
            <person name="Kramer R."/>
            <person name="Lindquist E."/>
            <person name="Lucas S."/>
            <person name="Salamov A."/>
            <person name="McFadden G.I."/>
            <person name="Lane C.E."/>
            <person name="Keeling P.J."/>
            <person name="Gray M.W."/>
            <person name="Grigoriev I.V."/>
            <person name="Archibald J.M."/>
        </authorList>
    </citation>
    <scope>NUCLEOTIDE SEQUENCE</scope>
    <source>
        <strain evidence="7">CCMP2712</strain>
    </source>
</reference>
<feature type="transmembrane region" description="Helical" evidence="3">
    <location>
        <begin position="335"/>
        <end position="353"/>
    </location>
</feature>
<dbReference type="PROSITE" id="PS50222">
    <property type="entry name" value="EF_HAND_2"/>
    <property type="match status" value="1"/>
</dbReference>
<dbReference type="PANTHER" id="PTHR33471">
    <property type="entry name" value="ATP-DEPENDENT ZINC METALLOPROTEASE-RELATED"/>
    <property type="match status" value="1"/>
</dbReference>
<dbReference type="PROSITE" id="PS00018">
    <property type="entry name" value="EF_HAND_1"/>
    <property type="match status" value="1"/>
</dbReference>
<dbReference type="GO" id="GO:0005509">
    <property type="term" value="F:calcium ion binding"/>
    <property type="evidence" value="ECO:0007669"/>
    <property type="project" value="InterPro"/>
</dbReference>
<evidence type="ECO:0000256" key="1">
    <source>
        <dbReference type="ARBA" id="ARBA00022837"/>
    </source>
</evidence>
<organism evidence="5">
    <name type="scientific">Guillardia theta (strain CCMP2712)</name>
    <name type="common">Cryptophyte</name>
    <dbReference type="NCBI Taxonomy" id="905079"/>
    <lineage>
        <taxon>Eukaryota</taxon>
        <taxon>Cryptophyceae</taxon>
        <taxon>Pyrenomonadales</taxon>
        <taxon>Geminigeraceae</taxon>
        <taxon>Guillardia</taxon>
    </lineage>
</organism>
<evidence type="ECO:0000313" key="5">
    <source>
        <dbReference type="EMBL" id="EKX35787.1"/>
    </source>
</evidence>
<feature type="domain" description="EF-hand" evidence="4">
    <location>
        <begin position="209"/>
        <end position="244"/>
    </location>
</feature>
<dbReference type="STRING" id="905079.L1II86"/>
<evidence type="ECO:0000259" key="4">
    <source>
        <dbReference type="PROSITE" id="PS50222"/>
    </source>
</evidence>
<keyword evidence="3" id="KW-0472">Membrane</keyword>
<keyword evidence="7" id="KW-1185">Reference proteome</keyword>
<proteinExistence type="predicted"/>
<name>L1II86_GUITC</name>